<evidence type="ECO:0000256" key="1">
    <source>
        <dbReference type="ARBA" id="ARBA00005417"/>
    </source>
</evidence>
<dbReference type="Gene3D" id="3.40.50.300">
    <property type="entry name" value="P-loop containing nucleotide triphosphate hydrolases"/>
    <property type="match status" value="1"/>
</dbReference>
<dbReference type="SMART" id="SM00382">
    <property type="entry name" value="AAA"/>
    <property type="match status" value="1"/>
</dbReference>
<evidence type="ECO:0000313" key="6">
    <source>
        <dbReference type="EMBL" id="QGM48061.1"/>
    </source>
</evidence>
<feature type="domain" description="ABC transporter" evidence="5">
    <location>
        <begin position="21"/>
        <end position="248"/>
    </location>
</feature>
<protein>
    <submittedName>
        <fullName evidence="6">ATP-binding cassette domain-containing protein</fullName>
    </submittedName>
</protein>
<keyword evidence="2" id="KW-0813">Transport</keyword>
<evidence type="ECO:0000256" key="4">
    <source>
        <dbReference type="ARBA" id="ARBA00022840"/>
    </source>
</evidence>
<dbReference type="InterPro" id="IPR050166">
    <property type="entry name" value="ABC_transporter_ATP-bind"/>
</dbReference>
<keyword evidence="3" id="KW-0547">Nucleotide-binding</keyword>
<dbReference type="Proteomes" id="UP000309061">
    <property type="component" value="Chromosome"/>
</dbReference>
<dbReference type="GO" id="GO:0005524">
    <property type="term" value="F:ATP binding"/>
    <property type="evidence" value="ECO:0007669"/>
    <property type="project" value="UniProtKB-KW"/>
</dbReference>
<accession>A0A6B8KLJ8</accession>
<comment type="similarity">
    <text evidence="1">Belongs to the ABC transporter superfamily.</text>
</comment>
<organism evidence="6 7">
    <name type="scientific">Methylocystis heyeri</name>
    <dbReference type="NCBI Taxonomy" id="391905"/>
    <lineage>
        <taxon>Bacteria</taxon>
        <taxon>Pseudomonadati</taxon>
        <taxon>Pseudomonadota</taxon>
        <taxon>Alphaproteobacteria</taxon>
        <taxon>Hyphomicrobiales</taxon>
        <taxon>Methylocystaceae</taxon>
        <taxon>Methylocystis</taxon>
    </lineage>
</organism>
<dbReference type="CDD" id="cd03293">
    <property type="entry name" value="ABC_NrtD_SsuB_transporters"/>
    <property type="match status" value="1"/>
</dbReference>
<reference evidence="6 7" key="1">
    <citation type="submission" date="2019-11" db="EMBL/GenBank/DDBJ databases">
        <title>The genome sequence of Methylocystis heyeri.</title>
        <authorList>
            <person name="Oshkin I.Y."/>
            <person name="Miroshnikov K."/>
            <person name="Dedysh S.N."/>
        </authorList>
    </citation>
    <scope>NUCLEOTIDE SEQUENCE [LARGE SCALE GENOMIC DNA]</scope>
    <source>
        <strain evidence="6 7">H2</strain>
    </source>
</reference>
<dbReference type="PROSITE" id="PS00211">
    <property type="entry name" value="ABC_TRANSPORTER_1"/>
    <property type="match status" value="1"/>
</dbReference>
<dbReference type="OrthoDB" id="9807242at2"/>
<dbReference type="AlphaFoldDB" id="A0A6B8KLJ8"/>
<dbReference type="PANTHER" id="PTHR42788">
    <property type="entry name" value="TAURINE IMPORT ATP-BINDING PROTEIN-RELATED"/>
    <property type="match status" value="1"/>
</dbReference>
<keyword evidence="7" id="KW-1185">Reference proteome</keyword>
<dbReference type="SUPFAM" id="SSF52540">
    <property type="entry name" value="P-loop containing nucleoside triphosphate hydrolases"/>
    <property type="match status" value="1"/>
</dbReference>
<sequence length="280" mass="30229">MVKSPTPTLSSPRSGAATGRVELRKVSVAFGAEAVLSNVDLTVEAGEFVCVIGPSGSGKSTALNLIAGLLTPASGEVLVSGEPVREPGAERGVVFQNYSLFPWKTALDNVAFGPRMQGNSRAEARRAAFVWLEKVGLSAYASRFPATLSGGMQQRVAIARALINRPAVLLMDEPFGALDAQTRALMQELLLDLWSNSRCTVFFVTHDVEEALILADRVIVLSASPGRILLDLPVRLPRPRPSDVFAYQAFNCAKMTCLKLIRQESRLAFDAPEVVQCFPR</sequence>
<dbReference type="PROSITE" id="PS50893">
    <property type="entry name" value="ABC_TRANSPORTER_2"/>
    <property type="match status" value="1"/>
</dbReference>
<dbReference type="PANTHER" id="PTHR42788:SF13">
    <property type="entry name" value="ALIPHATIC SULFONATES IMPORT ATP-BINDING PROTEIN SSUB"/>
    <property type="match status" value="1"/>
</dbReference>
<dbReference type="InterPro" id="IPR027417">
    <property type="entry name" value="P-loop_NTPase"/>
</dbReference>
<dbReference type="InterPro" id="IPR003593">
    <property type="entry name" value="AAA+_ATPase"/>
</dbReference>
<evidence type="ECO:0000256" key="3">
    <source>
        <dbReference type="ARBA" id="ARBA00022741"/>
    </source>
</evidence>
<evidence type="ECO:0000259" key="5">
    <source>
        <dbReference type="PROSITE" id="PS50893"/>
    </source>
</evidence>
<dbReference type="Pfam" id="PF00005">
    <property type="entry name" value="ABC_tran"/>
    <property type="match status" value="1"/>
</dbReference>
<evidence type="ECO:0000313" key="7">
    <source>
        <dbReference type="Proteomes" id="UP000309061"/>
    </source>
</evidence>
<gene>
    <name evidence="6" type="ORF">H2LOC_012335</name>
</gene>
<keyword evidence="4 6" id="KW-0067">ATP-binding</keyword>
<proteinExistence type="inferred from homology"/>
<dbReference type="GO" id="GO:0016887">
    <property type="term" value="F:ATP hydrolysis activity"/>
    <property type="evidence" value="ECO:0007669"/>
    <property type="project" value="InterPro"/>
</dbReference>
<dbReference type="InterPro" id="IPR003439">
    <property type="entry name" value="ABC_transporter-like_ATP-bd"/>
</dbReference>
<evidence type="ECO:0000256" key="2">
    <source>
        <dbReference type="ARBA" id="ARBA00022448"/>
    </source>
</evidence>
<name>A0A6B8KLJ8_9HYPH</name>
<dbReference type="InterPro" id="IPR017871">
    <property type="entry name" value="ABC_transporter-like_CS"/>
</dbReference>
<dbReference type="EMBL" id="CP046052">
    <property type="protein sequence ID" value="QGM48061.1"/>
    <property type="molecule type" value="Genomic_DNA"/>
</dbReference>
<dbReference type="KEGG" id="mhey:H2LOC_012335"/>